<sequence length="779" mass="82397">MWRRAAAVLTTLALAGGLSVVAMAAPASAHTGDLKATAVCNTTTGMYDVTYTLELTQVDKNLTGSTKWRVGGSSFDGTPKSDAGMNKGPIPSQGNATLVLGTESISGTSTTGPWVYAYTTWNDKYSKGSDGRVEKLKGDCRTSNTPKLTVCHWDNGTKAYQRLELPVSSIRSGHDDHSKDIIPSYTYKTYAWWDVWETSPIINTVPAQGDQTLLQYADCVKPPTKIDVPAAPAFSDKCGPGNTVFTEPADTTELDWTTTRANGKITVSVKPQAGFAFKNGEPSITFPAYVVNDAPCPPTKIVVPAAPAFSDECGPGNTVFTEPADTTELDWTTTRANGKITVSVKPQAGFAFESGAPSITFPAFVINDTPCPIDVPAKPAFKDECGPDNTEFTEPVDTTELDWTTTRADGKITVSVKPQAGFAFKTGEASITFDPFVINDADCPPEETAAPGEPAFDDSCGPDNTVFTDPIDTDKLDWTVTRTAESITATVAPQKGLKFPAGATTSWTFKIVDTDCIPLAAAPTPTEKCGVDLDAIELPDEVEHVSWKIVGDPRSGNATAIATTDDGHFFADGTTSKSFEFTFDDEECIEPTLEGSFATGKCIADAPWIFYDVKLVDPDEQATSKKVSLVLSDGTNTETLELGELKDGVLKGQRLWPGASVAADGVTPTGWPGWEQKVDGTWQETTGNFAWTRSVTKATLVVNPEMTVDLSYPPATPNCANGPTIVPTGGGDGTTTAGGGIGLAETGFAGTGIAIVAGLIVLAGAAFLVIARVRRKNRA</sequence>
<feature type="region of interest" description="Disordered" evidence="1">
    <location>
        <begin position="73"/>
        <end position="92"/>
    </location>
</feature>
<keyword evidence="5" id="KW-1185">Reference proteome</keyword>
<keyword evidence="3" id="KW-0732">Signal</keyword>
<accession>A0A191WH38</accession>
<evidence type="ECO:0000256" key="3">
    <source>
        <dbReference type="SAM" id="SignalP"/>
    </source>
</evidence>
<evidence type="ECO:0000313" key="5">
    <source>
        <dbReference type="Proteomes" id="UP000078437"/>
    </source>
</evidence>
<evidence type="ECO:0000256" key="2">
    <source>
        <dbReference type="SAM" id="Phobius"/>
    </source>
</evidence>
<keyword evidence="2" id="KW-1133">Transmembrane helix</keyword>
<organism evidence="4 5">
    <name type="scientific">Agromyces aureus</name>
    <dbReference type="NCBI Taxonomy" id="453304"/>
    <lineage>
        <taxon>Bacteria</taxon>
        <taxon>Bacillati</taxon>
        <taxon>Actinomycetota</taxon>
        <taxon>Actinomycetes</taxon>
        <taxon>Micrococcales</taxon>
        <taxon>Microbacteriaceae</taxon>
        <taxon>Agromyces</taxon>
    </lineage>
</organism>
<reference evidence="5" key="2">
    <citation type="submission" date="2016-01" db="EMBL/GenBank/DDBJ databases">
        <title>Complete genome sequence of Agromyces aureus AR33T and comparison with related organisms.</title>
        <authorList>
            <person name="Corretto E."/>
            <person name="Antonielli L."/>
            <person name="Sessitsch A."/>
            <person name="Brader G."/>
        </authorList>
    </citation>
    <scope>NUCLEOTIDE SEQUENCE [LARGE SCALE GENOMIC DNA]</scope>
    <source>
        <strain evidence="5">AR33</strain>
    </source>
</reference>
<reference evidence="4 5" key="1">
    <citation type="journal article" date="2016" name="Int. J. Syst. Evol. Microbiol.">
        <title>Agromyces aureus sp. nov., isolated from the rhizosphere of Salix caprea L. grown in a heavy-metal-contaminated soil.</title>
        <authorList>
            <person name="Corretto E."/>
            <person name="Antonielli L."/>
            <person name="Sessitsch A."/>
            <person name="Compant S."/>
            <person name="Gorfer M."/>
            <person name="Kuffner M."/>
            <person name="Brader G."/>
        </authorList>
    </citation>
    <scope>NUCLEOTIDE SEQUENCE [LARGE SCALE GENOMIC DNA]</scope>
    <source>
        <strain evidence="4 5">AR33</strain>
    </source>
</reference>
<feature type="chain" id="PRO_5008249434" description="Gram-positive cocci surface proteins LPxTG domain-containing protein" evidence="3">
    <location>
        <begin position="25"/>
        <end position="779"/>
    </location>
</feature>
<keyword evidence="2" id="KW-0472">Membrane</keyword>
<evidence type="ECO:0000256" key="1">
    <source>
        <dbReference type="SAM" id="MobiDB-lite"/>
    </source>
</evidence>
<dbReference type="Proteomes" id="UP000078437">
    <property type="component" value="Chromosome"/>
</dbReference>
<keyword evidence="2" id="KW-0812">Transmembrane</keyword>
<name>A0A191WH38_9MICO</name>
<gene>
    <name evidence="4" type="ORF">ATC03_13270</name>
</gene>
<proteinExistence type="predicted"/>
<protein>
    <recommendedName>
        <fullName evidence="6">Gram-positive cocci surface proteins LPxTG domain-containing protein</fullName>
    </recommendedName>
</protein>
<feature type="transmembrane region" description="Helical" evidence="2">
    <location>
        <begin position="748"/>
        <end position="771"/>
    </location>
</feature>
<dbReference type="KEGG" id="agy:ATC03_13270"/>
<evidence type="ECO:0000313" key="4">
    <source>
        <dbReference type="EMBL" id="ANJ27537.1"/>
    </source>
</evidence>
<dbReference type="STRING" id="453304.ATC03_13270"/>
<dbReference type="EMBL" id="CP013979">
    <property type="protein sequence ID" value="ANJ27537.1"/>
    <property type="molecule type" value="Genomic_DNA"/>
</dbReference>
<evidence type="ECO:0008006" key="6">
    <source>
        <dbReference type="Google" id="ProtNLM"/>
    </source>
</evidence>
<dbReference type="AlphaFoldDB" id="A0A191WH38"/>
<feature type="signal peptide" evidence="3">
    <location>
        <begin position="1"/>
        <end position="24"/>
    </location>
</feature>